<evidence type="ECO:0000313" key="4">
    <source>
        <dbReference type="Proteomes" id="UP000050474"/>
    </source>
</evidence>
<feature type="region of interest" description="Disordered" evidence="1">
    <location>
        <begin position="73"/>
        <end position="100"/>
    </location>
</feature>
<comment type="caution">
    <text evidence="2">The sequence shown here is derived from an EMBL/GenBank/DDBJ whole genome shotgun (WGS) entry which is preliminary data.</text>
</comment>
<sequence>MTEYFVLDEADLLPRYEEYKSLCHTEERFHKVIMFNLLRYHATTLRRFAKRLGGETVEARNLWNEFSNPAKKKSDAQNVATPAKAAAAGKPAVKPKRKRGKAKPLISDIKGAFRSYIEKQQHNRCCYCRRWLCNSGYSKPIEHILPRKTYEQYSFHFWNLSVACVDCNGLKNETDWASPDKHGAKDYPLPSAFTEMFHPRFHRFDEHVRFIRVQTNDHTITLYRGITPQGKKLCDDLLTTIAGKEVLVNANAALKSSMETIERFDVKEGSDLESALKSLVGALSERSIDLLKH</sequence>
<dbReference type="AlphaFoldDB" id="A0A0Q0HDR9"/>
<dbReference type="RefSeq" id="WP_055005777.1">
    <property type="nucleotide sequence ID" value="NZ_CP092923.1"/>
</dbReference>
<dbReference type="Proteomes" id="UP000050474">
    <property type="component" value="Unassembled WGS sequence"/>
</dbReference>
<dbReference type="STRING" id="129140.ALO44_03600"/>
<evidence type="ECO:0000313" key="3">
    <source>
        <dbReference type="EMBL" id="MFH7516041.1"/>
    </source>
</evidence>
<accession>A0A0Q0HDR9</accession>
<dbReference type="Gene3D" id="1.10.30.50">
    <property type="match status" value="1"/>
</dbReference>
<name>A0A0Q0HDR9_9PSED</name>
<reference evidence="3 5" key="2">
    <citation type="submission" date="2023-08" db="EMBL/GenBank/DDBJ databases">
        <title>Genomic and mutational analysis of Pseudomonas syringae pv. tagetis EB037 pathogenicity on sunflower.</title>
        <authorList>
            <person name="Maul J.E."/>
        </authorList>
    </citation>
    <scope>NUCLEOTIDE SEQUENCE [LARGE SCALE GENOMIC DNA]</scope>
    <source>
        <strain evidence="3 5">EB037_T1</strain>
    </source>
</reference>
<proteinExistence type="predicted"/>
<evidence type="ECO:0000313" key="2">
    <source>
        <dbReference type="EMBL" id="KPY86841.1"/>
    </source>
</evidence>
<dbReference type="GeneID" id="96219138"/>
<evidence type="ECO:0008006" key="6">
    <source>
        <dbReference type="Google" id="ProtNLM"/>
    </source>
</evidence>
<gene>
    <name evidence="2" type="ORF">ALO44_03600</name>
    <name evidence="3" type="ORF">RA271_12735</name>
</gene>
<dbReference type="PATRIC" id="fig|129140.3.peg.4696"/>
<dbReference type="EMBL" id="LJRM01000072">
    <property type="protein sequence ID" value="KPY86841.1"/>
    <property type="molecule type" value="Genomic_DNA"/>
</dbReference>
<keyword evidence="5" id="KW-1185">Reference proteome</keyword>
<dbReference type="EMBL" id="JAVCQK010000005">
    <property type="protein sequence ID" value="MFH7516041.1"/>
    <property type="molecule type" value="Genomic_DNA"/>
</dbReference>
<reference evidence="2 4" key="1">
    <citation type="submission" date="2015-09" db="EMBL/GenBank/DDBJ databases">
        <title>Genome announcement of multiple Pseudomonas syringae strains.</title>
        <authorList>
            <person name="Thakur S."/>
            <person name="Wang P.W."/>
            <person name="Gong Y."/>
            <person name="Weir B.S."/>
            <person name="Guttman D.S."/>
        </authorList>
    </citation>
    <scope>NUCLEOTIDE SEQUENCE [LARGE SCALE GENOMIC DNA]</scope>
    <source>
        <strain evidence="2 4">ICMP4091</strain>
    </source>
</reference>
<feature type="compositionally biased region" description="Low complexity" evidence="1">
    <location>
        <begin position="82"/>
        <end position="92"/>
    </location>
</feature>
<protein>
    <recommendedName>
        <fullName evidence="6">HNH nuclease domain-containing protein</fullName>
    </recommendedName>
</protein>
<evidence type="ECO:0000256" key="1">
    <source>
        <dbReference type="SAM" id="MobiDB-lite"/>
    </source>
</evidence>
<dbReference type="Proteomes" id="UP001610657">
    <property type="component" value="Unassembled WGS sequence"/>
</dbReference>
<organism evidence="2 4">
    <name type="scientific">Pseudomonas syringae pv. tagetis</name>
    <dbReference type="NCBI Taxonomy" id="129140"/>
    <lineage>
        <taxon>Bacteria</taxon>
        <taxon>Pseudomonadati</taxon>
        <taxon>Pseudomonadota</taxon>
        <taxon>Gammaproteobacteria</taxon>
        <taxon>Pseudomonadales</taxon>
        <taxon>Pseudomonadaceae</taxon>
        <taxon>Pseudomonas</taxon>
    </lineage>
</organism>
<evidence type="ECO:0000313" key="5">
    <source>
        <dbReference type="Proteomes" id="UP001610657"/>
    </source>
</evidence>